<keyword evidence="9" id="KW-1185">Reference proteome</keyword>
<comment type="caution">
    <text evidence="8">The sequence shown here is derived from an EMBL/GenBank/DDBJ whole genome shotgun (WGS) entry which is preliminary data.</text>
</comment>
<accession>A0AAE1R3C9</accession>
<feature type="domain" description="MADS-box" evidence="7">
    <location>
        <begin position="7"/>
        <end position="67"/>
    </location>
</feature>
<comment type="subcellular location">
    <subcellularLocation>
        <location evidence="1">Nucleus</location>
    </subcellularLocation>
</comment>
<dbReference type="AlphaFoldDB" id="A0AAE1R3C9"/>
<dbReference type="GO" id="GO:0000981">
    <property type="term" value="F:DNA-binding transcription factor activity, RNA polymerase II-specific"/>
    <property type="evidence" value="ECO:0007669"/>
    <property type="project" value="TreeGrafter"/>
</dbReference>
<dbReference type="Gene3D" id="3.40.1810.10">
    <property type="entry name" value="Transcription factor, MADS-box"/>
    <property type="match status" value="1"/>
</dbReference>
<name>A0AAE1R3C9_9SOLA</name>
<dbReference type="GO" id="GO:0046983">
    <property type="term" value="F:protein dimerization activity"/>
    <property type="evidence" value="ECO:0007669"/>
    <property type="project" value="InterPro"/>
</dbReference>
<dbReference type="PANTHER" id="PTHR11945">
    <property type="entry name" value="MADS BOX PROTEIN"/>
    <property type="match status" value="1"/>
</dbReference>
<dbReference type="EMBL" id="JAVYJV010000020">
    <property type="protein sequence ID" value="KAK4344181.1"/>
    <property type="molecule type" value="Genomic_DNA"/>
</dbReference>
<dbReference type="GO" id="GO:0005634">
    <property type="term" value="C:nucleus"/>
    <property type="evidence" value="ECO:0007669"/>
    <property type="project" value="UniProtKB-SubCell"/>
</dbReference>
<reference evidence="8" key="1">
    <citation type="submission" date="2023-12" db="EMBL/GenBank/DDBJ databases">
        <title>Genome assembly of Anisodus tanguticus.</title>
        <authorList>
            <person name="Wang Y.-J."/>
        </authorList>
    </citation>
    <scope>NUCLEOTIDE SEQUENCE</scope>
    <source>
        <strain evidence="8">KB-2021</strain>
        <tissue evidence="8">Leaf</tissue>
    </source>
</reference>
<dbReference type="InterPro" id="IPR002100">
    <property type="entry name" value="TF_MADSbox"/>
</dbReference>
<feature type="transmembrane region" description="Helical" evidence="6">
    <location>
        <begin position="153"/>
        <end position="172"/>
    </location>
</feature>
<evidence type="ECO:0000313" key="9">
    <source>
        <dbReference type="Proteomes" id="UP001291623"/>
    </source>
</evidence>
<keyword evidence="6" id="KW-0812">Transmembrane</keyword>
<dbReference type="Proteomes" id="UP001291623">
    <property type="component" value="Unassembled WGS sequence"/>
</dbReference>
<dbReference type="PROSITE" id="PS50066">
    <property type="entry name" value="MADS_BOX_2"/>
    <property type="match status" value="1"/>
</dbReference>
<evidence type="ECO:0000256" key="1">
    <source>
        <dbReference type="ARBA" id="ARBA00004123"/>
    </source>
</evidence>
<dbReference type="SUPFAM" id="SSF55455">
    <property type="entry name" value="SRF-like"/>
    <property type="match status" value="1"/>
</dbReference>
<keyword evidence="6" id="KW-1133">Transmembrane helix</keyword>
<evidence type="ECO:0000256" key="6">
    <source>
        <dbReference type="SAM" id="Phobius"/>
    </source>
</evidence>
<evidence type="ECO:0000313" key="8">
    <source>
        <dbReference type="EMBL" id="KAK4344181.1"/>
    </source>
</evidence>
<dbReference type="Pfam" id="PF00319">
    <property type="entry name" value="SRF-TF"/>
    <property type="match status" value="1"/>
</dbReference>
<dbReference type="GO" id="GO:0000978">
    <property type="term" value="F:RNA polymerase II cis-regulatory region sequence-specific DNA binding"/>
    <property type="evidence" value="ECO:0007669"/>
    <property type="project" value="TreeGrafter"/>
</dbReference>
<sequence length="178" mass="20335">MENTKNKGRRKIPLKKIEKQGDQYATFSKRRTGLYKKASELVIKCDVDIDVIIFPPIGNPFLFFHPTIDAVVSRFQNPDMQLNPSTHLVAAYTRNRANRLNNKLEEFHTIENAAIVQNNLYDEVIKTNQKGRIVSAITVWAGDAQCLIKLSSIMHIGCCLLLTFTFISTCMLKMFQLK</sequence>
<dbReference type="SMART" id="SM00432">
    <property type="entry name" value="MADS"/>
    <property type="match status" value="1"/>
</dbReference>
<keyword evidence="4" id="KW-0804">Transcription</keyword>
<evidence type="ECO:0000256" key="3">
    <source>
        <dbReference type="ARBA" id="ARBA00023125"/>
    </source>
</evidence>
<evidence type="ECO:0000256" key="4">
    <source>
        <dbReference type="ARBA" id="ARBA00023163"/>
    </source>
</evidence>
<keyword evidence="2" id="KW-0805">Transcription regulation</keyword>
<gene>
    <name evidence="8" type="ORF">RND71_037275</name>
</gene>
<dbReference type="PRINTS" id="PR00404">
    <property type="entry name" value="MADSDOMAIN"/>
</dbReference>
<keyword evidence="3" id="KW-0238">DNA-binding</keyword>
<protein>
    <recommendedName>
        <fullName evidence="7">MADS-box domain-containing protein</fullName>
    </recommendedName>
</protein>
<evidence type="ECO:0000256" key="2">
    <source>
        <dbReference type="ARBA" id="ARBA00023015"/>
    </source>
</evidence>
<proteinExistence type="predicted"/>
<keyword evidence="6" id="KW-0472">Membrane</keyword>
<evidence type="ECO:0000259" key="7">
    <source>
        <dbReference type="PROSITE" id="PS50066"/>
    </source>
</evidence>
<organism evidence="8 9">
    <name type="scientific">Anisodus tanguticus</name>
    <dbReference type="NCBI Taxonomy" id="243964"/>
    <lineage>
        <taxon>Eukaryota</taxon>
        <taxon>Viridiplantae</taxon>
        <taxon>Streptophyta</taxon>
        <taxon>Embryophyta</taxon>
        <taxon>Tracheophyta</taxon>
        <taxon>Spermatophyta</taxon>
        <taxon>Magnoliopsida</taxon>
        <taxon>eudicotyledons</taxon>
        <taxon>Gunneridae</taxon>
        <taxon>Pentapetalae</taxon>
        <taxon>asterids</taxon>
        <taxon>lamiids</taxon>
        <taxon>Solanales</taxon>
        <taxon>Solanaceae</taxon>
        <taxon>Solanoideae</taxon>
        <taxon>Hyoscyameae</taxon>
        <taxon>Anisodus</taxon>
    </lineage>
</organism>
<evidence type="ECO:0000256" key="5">
    <source>
        <dbReference type="ARBA" id="ARBA00023242"/>
    </source>
</evidence>
<keyword evidence="5" id="KW-0539">Nucleus</keyword>
<dbReference type="PANTHER" id="PTHR11945:SF613">
    <property type="entry name" value="AGAMOUS-LIKE MADS-BOX PROTEIN AGL62"/>
    <property type="match status" value="1"/>
</dbReference>
<dbReference type="InterPro" id="IPR036879">
    <property type="entry name" value="TF_MADSbox_sf"/>
</dbReference>